<sequence>MEQSVMAPYFWVILEGLKQYPPSTQFTKSELRYVFADILSKCGILSESGKNSTALSAATGSSELSSTVYPEAPILSDDPTPAPPGPTPTPSGSSLPEPSCFGSAPNEPLILPSSPPTELSAPPLSDDSPPRRSTRIGDNALVEWSSL</sequence>
<organism evidence="2 3">
    <name type="scientific">Rhododendron griersonianum</name>
    <dbReference type="NCBI Taxonomy" id="479676"/>
    <lineage>
        <taxon>Eukaryota</taxon>
        <taxon>Viridiplantae</taxon>
        <taxon>Streptophyta</taxon>
        <taxon>Embryophyta</taxon>
        <taxon>Tracheophyta</taxon>
        <taxon>Spermatophyta</taxon>
        <taxon>Magnoliopsida</taxon>
        <taxon>eudicotyledons</taxon>
        <taxon>Gunneridae</taxon>
        <taxon>Pentapetalae</taxon>
        <taxon>asterids</taxon>
        <taxon>Ericales</taxon>
        <taxon>Ericaceae</taxon>
        <taxon>Ericoideae</taxon>
        <taxon>Rhodoreae</taxon>
        <taxon>Rhododendron</taxon>
    </lineage>
</organism>
<dbReference type="EMBL" id="JACTNZ010000013">
    <property type="protein sequence ID" value="KAG5516089.1"/>
    <property type="molecule type" value="Genomic_DNA"/>
</dbReference>
<protein>
    <submittedName>
        <fullName evidence="2">Uncharacterized protein</fullName>
    </submittedName>
</protein>
<proteinExistence type="predicted"/>
<keyword evidence="3" id="KW-1185">Reference proteome</keyword>
<name>A0AAV6HR26_9ERIC</name>
<feature type="compositionally biased region" description="Low complexity" evidence="1">
    <location>
        <begin position="90"/>
        <end position="99"/>
    </location>
</feature>
<evidence type="ECO:0000256" key="1">
    <source>
        <dbReference type="SAM" id="MobiDB-lite"/>
    </source>
</evidence>
<feature type="region of interest" description="Disordered" evidence="1">
    <location>
        <begin position="49"/>
        <end position="147"/>
    </location>
</feature>
<feature type="compositionally biased region" description="Pro residues" evidence="1">
    <location>
        <begin position="80"/>
        <end position="89"/>
    </location>
</feature>
<accession>A0AAV6HR26</accession>
<dbReference type="Proteomes" id="UP000823749">
    <property type="component" value="Chromosome 13"/>
</dbReference>
<gene>
    <name evidence="2" type="ORF">RHGRI_036960</name>
</gene>
<evidence type="ECO:0000313" key="2">
    <source>
        <dbReference type="EMBL" id="KAG5516089.1"/>
    </source>
</evidence>
<evidence type="ECO:0000313" key="3">
    <source>
        <dbReference type="Proteomes" id="UP000823749"/>
    </source>
</evidence>
<feature type="compositionally biased region" description="Polar residues" evidence="1">
    <location>
        <begin position="49"/>
        <end position="68"/>
    </location>
</feature>
<reference evidence="2 3" key="1">
    <citation type="submission" date="2020-08" db="EMBL/GenBank/DDBJ databases">
        <title>Plant Genome Project.</title>
        <authorList>
            <person name="Zhang R.-G."/>
        </authorList>
    </citation>
    <scope>NUCLEOTIDE SEQUENCE [LARGE SCALE GENOMIC DNA]</scope>
    <source>
        <strain evidence="2">WSP0</strain>
        <tissue evidence="2">Leaf</tissue>
    </source>
</reference>
<dbReference type="AlphaFoldDB" id="A0AAV6HR26"/>
<comment type="caution">
    <text evidence="2">The sequence shown here is derived from an EMBL/GenBank/DDBJ whole genome shotgun (WGS) entry which is preliminary data.</text>
</comment>